<protein>
    <recommendedName>
        <fullName evidence="2">histidine kinase</fullName>
        <ecNumber evidence="2">2.7.13.3</ecNumber>
    </recommendedName>
</protein>
<dbReference type="InterPro" id="IPR011123">
    <property type="entry name" value="Y_Y_Y"/>
</dbReference>
<evidence type="ECO:0000259" key="12">
    <source>
        <dbReference type="PROSITE" id="PS50109"/>
    </source>
</evidence>
<dbReference type="Pfam" id="PF00512">
    <property type="entry name" value="HisKA"/>
    <property type="match status" value="1"/>
</dbReference>
<dbReference type="Gene3D" id="2.60.40.10">
    <property type="entry name" value="Immunoglobulins"/>
    <property type="match status" value="1"/>
</dbReference>
<feature type="domain" description="Histidine kinase" evidence="12">
    <location>
        <begin position="810"/>
        <end position="1023"/>
    </location>
</feature>
<evidence type="ECO:0000259" key="13">
    <source>
        <dbReference type="PROSITE" id="PS50110"/>
    </source>
</evidence>
<dbReference type="InterPro" id="IPR015943">
    <property type="entry name" value="WD40/YVTN_repeat-like_dom_sf"/>
</dbReference>
<name>A0A1H3YKF1_9BACT</name>
<dbReference type="Pfam" id="PF12833">
    <property type="entry name" value="HTH_18"/>
    <property type="match status" value="1"/>
</dbReference>
<dbReference type="InterPro" id="IPR036097">
    <property type="entry name" value="HisK_dim/P_sf"/>
</dbReference>
<evidence type="ECO:0000256" key="2">
    <source>
        <dbReference type="ARBA" id="ARBA00012438"/>
    </source>
</evidence>
<reference evidence="15" key="1">
    <citation type="submission" date="2016-10" db="EMBL/GenBank/DDBJ databases">
        <authorList>
            <person name="Varghese N."/>
            <person name="Submissions S."/>
        </authorList>
    </citation>
    <scope>NUCLEOTIDE SEQUENCE [LARGE SCALE GENOMIC DNA]</scope>
    <source>
        <strain evidence="15">DSM 23920</strain>
    </source>
</reference>
<dbReference type="PROSITE" id="PS50110">
    <property type="entry name" value="RESPONSE_REGULATORY"/>
    <property type="match status" value="1"/>
</dbReference>
<keyword evidence="15" id="KW-1185">Reference proteome</keyword>
<evidence type="ECO:0000256" key="4">
    <source>
        <dbReference type="ARBA" id="ARBA00022679"/>
    </source>
</evidence>
<dbReference type="GO" id="GO:0003700">
    <property type="term" value="F:DNA-binding transcription factor activity"/>
    <property type="evidence" value="ECO:0007669"/>
    <property type="project" value="InterPro"/>
</dbReference>
<dbReference type="CDD" id="cd00082">
    <property type="entry name" value="HisKA"/>
    <property type="match status" value="1"/>
</dbReference>
<feature type="chain" id="PRO_5011444977" description="histidine kinase" evidence="10">
    <location>
        <begin position="19"/>
        <end position="1333"/>
    </location>
</feature>
<feature type="signal peptide" evidence="10">
    <location>
        <begin position="1"/>
        <end position="18"/>
    </location>
</feature>
<evidence type="ECO:0000256" key="6">
    <source>
        <dbReference type="ARBA" id="ARBA00023015"/>
    </source>
</evidence>
<keyword evidence="3 9" id="KW-0597">Phosphoprotein</keyword>
<dbReference type="PANTHER" id="PTHR43547:SF2">
    <property type="entry name" value="HYBRID SIGNAL TRANSDUCTION HISTIDINE KINASE C"/>
    <property type="match status" value="1"/>
</dbReference>
<dbReference type="InterPro" id="IPR009057">
    <property type="entry name" value="Homeodomain-like_sf"/>
</dbReference>
<sequence>MRNAFYLLLLFLCSHVVAQHRITGYLGIEQGLSNNSVTCIHRDHKGFMWFGTYDGLNRYDGYAIRSFRNRLHDSTSLAYNRITAILEDPLGNIWVGTKHGLCTYNDSSGLFSQVQYQPCNSNAKQQVVSEIYSIAADKSGNILAGTADKGLLAGKRGKKELYQVPLPSATGPVAYAVAGIVTDEKNNSWLFINGRGLFRYDADNQKIVQVNNQLLAANCLLAAGQGRILAGTDDGLHRYDISTGQWESLSQAAGCSGSKIINLVKDHEGQLWISTDGDGIFIFSEKAGKATVMKAGNDREGLTSNAVYAVYEDKDQRKWIGTLRGGINIIDRQKVRFRTISHVANTRSLVNNFAFSFCEEDGDNIWIGTDGGGISRWNRAREDWQHFVHQPGNVNSLSNNNVTSIVRDKQGNIWAATFGGGINRFDKRRQCFVHYKCIDGREDRFIWKLYLDAAGNLWAGACMGGAFYRYNPQADRFEVFDHSLKDVLTIAEDRNGQLWAGTYSSLVKVNKTGTGHQVFHLNLIVRSLYEDASGNFWVGTEEGGLLNFNRTNGSFTQITEKDGLPGNSILNIIPDNSGNLWMSTYNGVARFGTKDRRIKNFYASDGLQSNQFNYNAALGLSTGEILMGGIKGFNIFHPDSISERTIFPDLRISGLRISNEDAHPTTQVTLSYNKAMFSLDYVALEYSAPDKINYAYFLEGWDKDWNYVRQLRTANYSRLKEGDYILRVKSTNADGIWNPDELKIFIKVLPPWYRTWWAYCIYISLVAGMLYAYRLYQRRQARMDYELQLSRLLVEQEKELNEKKLSFFTNVSHEFRTPLTLIINPVKELLQDGGSENKNLSIVYRNARRLLSLVDQLLLFRKAESEEDKLKIAPLNITDLCRDVFLCFSHQAELKKIRFDFNTEEGLPLIYGDREKLEVAIFNLLSNAFKYTPDEGAISLSITSTTELINIYVKDTGCGISGEIGEKVFERYYQPRTREARRNGFGIGLYLVRKFVTSHGGQVSFESIPGNGTTFTICLPVVSAQMENIPGQDETMVTDTFLGMLAEDQALEKNAEEEPAAEDALEILLSLQPSMLIVDDNEQMREYIREIFRSRFTIYEASDGEEGVALAVKYLPDIVISDVLMDQLNGIDFCRRIKNDPALAHIPIVLLTGSASEETKLQGIEGGAEDYITKPFDKELFSARILNIIRSRHALQRYFYSEVTGMAGSQKIPNEHKEFMNRCISTAEKHLLDPDFNIRVLARELGISHSSLYKKIKAVSGRSVSEFIRLIRLRKAAELLITTECNISEAAYMVGFNDLRYFREQFSKVFEMTPSKYLQRYRRKFDKTPGNPA</sequence>
<keyword evidence="10" id="KW-0732">Signal</keyword>
<dbReference type="PRINTS" id="PR00344">
    <property type="entry name" value="BCTRLSENSOR"/>
</dbReference>
<dbReference type="InterPro" id="IPR001789">
    <property type="entry name" value="Sig_transdc_resp-reg_receiver"/>
</dbReference>
<keyword evidence="7" id="KW-0238">DNA-binding</keyword>
<evidence type="ECO:0000256" key="1">
    <source>
        <dbReference type="ARBA" id="ARBA00000085"/>
    </source>
</evidence>
<dbReference type="EMBL" id="FNRL01000003">
    <property type="protein sequence ID" value="SEA11907.1"/>
    <property type="molecule type" value="Genomic_DNA"/>
</dbReference>
<dbReference type="InterPro" id="IPR036890">
    <property type="entry name" value="HATPase_C_sf"/>
</dbReference>
<dbReference type="InterPro" id="IPR011006">
    <property type="entry name" value="CheY-like_superfamily"/>
</dbReference>
<dbReference type="InterPro" id="IPR013783">
    <property type="entry name" value="Ig-like_fold"/>
</dbReference>
<dbReference type="Gene3D" id="1.10.10.60">
    <property type="entry name" value="Homeodomain-like"/>
    <property type="match status" value="1"/>
</dbReference>
<dbReference type="EC" id="2.7.13.3" evidence="2"/>
<dbReference type="SMART" id="SM00388">
    <property type="entry name" value="HisKA"/>
    <property type="match status" value="1"/>
</dbReference>
<evidence type="ECO:0000313" key="15">
    <source>
        <dbReference type="Proteomes" id="UP000199656"/>
    </source>
</evidence>
<evidence type="ECO:0000256" key="3">
    <source>
        <dbReference type="ARBA" id="ARBA00022553"/>
    </source>
</evidence>
<dbReference type="Pfam" id="PF07495">
    <property type="entry name" value="Y_Y_Y"/>
    <property type="match status" value="1"/>
</dbReference>
<dbReference type="InterPro" id="IPR018060">
    <property type="entry name" value="HTH_AraC"/>
</dbReference>
<evidence type="ECO:0000256" key="5">
    <source>
        <dbReference type="ARBA" id="ARBA00022777"/>
    </source>
</evidence>
<dbReference type="GO" id="GO:0000155">
    <property type="term" value="F:phosphorelay sensor kinase activity"/>
    <property type="evidence" value="ECO:0007669"/>
    <property type="project" value="InterPro"/>
</dbReference>
<dbReference type="Gene3D" id="3.40.50.2300">
    <property type="match status" value="1"/>
</dbReference>
<dbReference type="RefSeq" id="WP_089758970.1">
    <property type="nucleotide sequence ID" value="NZ_BKAT01000001.1"/>
</dbReference>
<evidence type="ECO:0000256" key="7">
    <source>
        <dbReference type="ARBA" id="ARBA00023125"/>
    </source>
</evidence>
<dbReference type="Pfam" id="PF00072">
    <property type="entry name" value="Response_reg"/>
    <property type="match status" value="1"/>
</dbReference>
<feature type="modified residue" description="4-aspartylphosphate" evidence="9">
    <location>
        <position position="1122"/>
    </location>
</feature>
<dbReference type="Pfam" id="PF02518">
    <property type="entry name" value="HATPase_c"/>
    <property type="match status" value="1"/>
</dbReference>
<dbReference type="PROSITE" id="PS01124">
    <property type="entry name" value="HTH_ARAC_FAMILY_2"/>
    <property type="match status" value="1"/>
</dbReference>
<keyword evidence="5 14" id="KW-0418">Kinase</keyword>
<dbReference type="PROSITE" id="PS00041">
    <property type="entry name" value="HTH_ARAC_FAMILY_1"/>
    <property type="match status" value="1"/>
</dbReference>
<dbReference type="InterPro" id="IPR003594">
    <property type="entry name" value="HATPase_dom"/>
</dbReference>
<evidence type="ECO:0000259" key="11">
    <source>
        <dbReference type="PROSITE" id="PS01124"/>
    </source>
</evidence>
<dbReference type="SUPFAM" id="SSF46689">
    <property type="entry name" value="Homeodomain-like"/>
    <property type="match status" value="1"/>
</dbReference>
<dbReference type="InterPro" id="IPR004358">
    <property type="entry name" value="Sig_transdc_His_kin-like_C"/>
</dbReference>
<evidence type="ECO:0000313" key="14">
    <source>
        <dbReference type="EMBL" id="SEA11907.1"/>
    </source>
</evidence>
<dbReference type="GO" id="GO:0043565">
    <property type="term" value="F:sequence-specific DNA binding"/>
    <property type="evidence" value="ECO:0007669"/>
    <property type="project" value="InterPro"/>
</dbReference>
<dbReference type="OrthoDB" id="9809670at2"/>
<feature type="domain" description="HTH araC/xylS-type" evidence="11">
    <location>
        <begin position="1221"/>
        <end position="1320"/>
    </location>
</feature>
<dbReference type="PANTHER" id="PTHR43547">
    <property type="entry name" value="TWO-COMPONENT HISTIDINE KINASE"/>
    <property type="match status" value="1"/>
</dbReference>
<dbReference type="InterPro" id="IPR018062">
    <property type="entry name" value="HTH_AraC-typ_CS"/>
</dbReference>
<dbReference type="InterPro" id="IPR011110">
    <property type="entry name" value="Reg_prop"/>
</dbReference>
<evidence type="ECO:0000256" key="9">
    <source>
        <dbReference type="PROSITE-ProRule" id="PRU00169"/>
    </source>
</evidence>
<dbReference type="SUPFAM" id="SSF52172">
    <property type="entry name" value="CheY-like"/>
    <property type="match status" value="1"/>
</dbReference>
<dbReference type="InterPro" id="IPR003661">
    <property type="entry name" value="HisK_dim/P_dom"/>
</dbReference>
<comment type="catalytic activity">
    <reaction evidence="1">
        <text>ATP + protein L-histidine = ADP + protein N-phospho-L-histidine.</text>
        <dbReference type="EC" id="2.7.13.3"/>
    </reaction>
</comment>
<dbReference type="SMART" id="SM00448">
    <property type="entry name" value="REC"/>
    <property type="match status" value="1"/>
</dbReference>
<dbReference type="InterPro" id="IPR005467">
    <property type="entry name" value="His_kinase_dom"/>
</dbReference>
<dbReference type="PROSITE" id="PS50109">
    <property type="entry name" value="HIS_KIN"/>
    <property type="match status" value="1"/>
</dbReference>
<keyword evidence="6" id="KW-0805">Transcription regulation</keyword>
<keyword evidence="4" id="KW-0808">Transferase</keyword>
<dbReference type="Gene3D" id="3.30.565.10">
    <property type="entry name" value="Histidine kinase-like ATPase, C-terminal domain"/>
    <property type="match status" value="1"/>
</dbReference>
<dbReference type="SUPFAM" id="SSF55874">
    <property type="entry name" value="ATPase domain of HSP90 chaperone/DNA topoisomerase II/histidine kinase"/>
    <property type="match status" value="1"/>
</dbReference>
<evidence type="ECO:0000256" key="8">
    <source>
        <dbReference type="ARBA" id="ARBA00023163"/>
    </source>
</evidence>
<proteinExistence type="predicted"/>
<dbReference type="Gene3D" id="1.10.287.130">
    <property type="match status" value="1"/>
</dbReference>
<gene>
    <name evidence="14" type="ORF">SAMN05660909_00820</name>
</gene>
<dbReference type="SUPFAM" id="SSF47384">
    <property type="entry name" value="Homodimeric domain of signal transducing histidine kinase"/>
    <property type="match status" value="1"/>
</dbReference>
<dbReference type="FunFam" id="3.30.565.10:FF:000006">
    <property type="entry name" value="Sensor histidine kinase WalK"/>
    <property type="match status" value="1"/>
</dbReference>
<organism evidence="14 15">
    <name type="scientific">Chitinophaga terrae</name>
    <name type="common">ex Kim and Jung 2007</name>
    <dbReference type="NCBI Taxonomy" id="408074"/>
    <lineage>
        <taxon>Bacteria</taxon>
        <taxon>Pseudomonadati</taxon>
        <taxon>Bacteroidota</taxon>
        <taxon>Chitinophagia</taxon>
        <taxon>Chitinophagales</taxon>
        <taxon>Chitinophagaceae</taxon>
        <taxon>Chitinophaga</taxon>
    </lineage>
</organism>
<dbReference type="SMART" id="SM00387">
    <property type="entry name" value="HATPase_c"/>
    <property type="match status" value="1"/>
</dbReference>
<keyword evidence="8" id="KW-0804">Transcription</keyword>
<dbReference type="SUPFAM" id="SSF63829">
    <property type="entry name" value="Calcium-dependent phosphotriesterase"/>
    <property type="match status" value="3"/>
</dbReference>
<dbReference type="SMART" id="SM00342">
    <property type="entry name" value="HTH_ARAC"/>
    <property type="match status" value="1"/>
</dbReference>
<dbReference type="Proteomes" id="UP000199656">
    <property type="component" value="Unassembled WGS sequence"/>
</dbReference>
<dbReference type="Pfam" id="PF07494">
    <property type="entry name" value="Reg_prop"/>
    <property type="match status" value="6"/>
</dbReference>
<accession>A0A1H3YKF1</accession>
<dbReference type="STRING" id="408074.SAMN05660909_00820"/>
<feature type="domain" description="Response regulatory" evidence="13">
    <location>
        <begin position="1074"/>
        <end position="1189"/>
    </location>
</feature>
<evidence type="ECO:0000256" key="10">
    <source>
        <dbReference type="SAM" id="SignalP"/>
    </source>
</evidence>
<dbReference type="Gene3D" id="2.130.10.10">
    <property type="entry name" value="YVTN repeat-like/Quinoprotein amine dehydrogenase"/>
    <property type="match status" value="2"/>
</dbReference>